<name>A0AAV1RF69_9ROSI</name>
<gene>
    <name evidence="1" type="ORF">DCAF_LOCUS10406</name>
</gene>
<dbReference type="AlphaFoldDB" id="A0AAV1RF69"/>
<organism evidence="1 2">
    <name type="scientific">Dovyalis caffra</name>
    <dbReference type="NCBI Taxonomy" id="77055"/>
    <lineage>
        <taxon>Eukaryota</taxon>
        <taxon>Viridiplantae</taxon>
        <taxon>Streptophyta</taxon>
        <taxon>Embryophyta</taxon>
        <taxon>Tracheophyta</taxon>
        <taxon>Spermatophyta</taxon>
        <taxon>Magnoliopsida</taxon>
        <taxon>eudicotyledons</taxon>
        <taxon>Gunneridae</taxon>
        <taxon>Pentapetalae</taxon>
        <taxon>rosids</taxon>
        <taxon>fabids</taxon>
        <taxon>Malpighiales</taxon>
        <taxon>Salicaceae</taxon>
        <taxon>Flacourtieae</taxon>
        <taxon>Dovyalis</taxon>
    </lineage>
</organism>
<protein>
    <submittedName>
        <fullName evidence="1">Uncharacterized protein</fullName>
    </submittedName>
</protein>
<dbReference type="Proteomes" id="UP001314170">
    <property type="component" value="Unassembled WGS sequence"/>
</dbReference>
<evidence type="ECO:0000313" key="2">
    <source>
        <dbReference type="Proteomes" id="UP001314170"/>
    </source>
</evidence>
<sequence>MDSIVIDLQTTIFITRVMATKSTITSDLMYRVGIRDIIKDKITKSRIREPIDDSTTRIETHLS</sequence>
<evidence type="ECO:0000313" key="1">
    <source>
        <dbReference type="EMBL" id="CAK7335414.1"/>
    </source>
</evidence>
<keyword evidence="2" id="KW-1185">Reference proteome</keyword>
<proteinExistence type="predicted"/>
<accession>A0AAV1RF69</accession>
<comment type="caution">
    <text evidence="1">The sequence shown here is derived from an EMBL/GenBank/DDBJ whole genome shotgun (WGS) entry which is preliminary data.</text>
</comment>
<dbReference type="EMBL" id="CAWUPB010000994">
    <property type="protein sequence ID" value="CAK7335414.1"/>
    <property type="molecule type" value="Genomic_DNA"/>
</dbReference>
<reference evidence="1 2" key="1">
    <citation type="submission" date="2024-01" db="EMBL/GenBank/DDBJ databases">
        <authorList>
            <person name="Waweru B."/>
        </authorList>
    </citation>
    <scope>NUCLEOTIDE SEQUENCE [LARGE SCALE GENOMIC DNA]</scope>
</reference>